<reference evidence="2" key="1">
    <citation type="journal article" date="2012" name="Science">
        <title>The Paleozoic origin of enzymatic lignin decomposition reconstructed from 31 fungal genomes.</title>
        <authorList>
            <person name="Floudas D."/>
            <person name="Binder M."/>
            <person name="Riley R."/>
            <person name="Barry K."/>
            <person name="Blanchette R.A."/>
            <person name="Henrissat B."/>
            <person name="Martinez A.T."/>
            <person name="Otillar R."/>
            <person name="Spatafora J.W."/>
            <person name="Yadav J.S."/>
            <person name="Aerts A."/>
            <person name="Benoit I."/>
            <person name="Boyd A."/>
            <person name="Carlson A."/>
            <person name="Copeland A."/>
            <person name="Coutinho P.M."/>
            <person name="de Vries R.P."/>
            <person name="Ferreira P."/>
            <person name="Findley K."/>
            <person name="Foster B."/>
            <person name="Gaskell J."/>
            <person name="Glotzer D."/>
            <person name="Gorecki P."/>
            <person name="Heitman J."/>
            <person name="Hesse C."/>
            <person name="Hori C."/>
            <person name="Igarashi K."/>
            <person name="Jurgens J.A."/>
            <person name="Kallen N."/>
            <person name="Kersten P."/>
            <person name="Kohler A."/>
            <person name="Kuees U."/>
            <person name="Kumar T.K.A."/>
            <person name="Kuo A."/>
            <person name="LaButti K."/>
            <person name="Larrondo L.F."/>
            <person name="Lindquist E."/>
            <person name="Ling A."/>
            <person name="Lombard V."/>
            <person name="Lucas S."/>
            <person name="Lundell T."/>
            <person name="Martin R."/>
            <person name="McLaughlin D.J."/>
            <person name="Morgenstern I."/>
            <person name="Morin E."/>
            <person name="Murat C."/>
            <person name="Nagy L.G."/>
            <person name="Nolan M."/>
            <person name="Ohm R.A."/>
            <person name="Patyshakuliyeva A."/>
            <person name="Rokas A."/>
            <person name="Ruiz-Duenas F.J."/>
            <person name="Sabat G."/>
            <person name="Salamov A."/>
            <person name="Samejima M."/>
            <person name="Schmutz J."/>
            <person name="Slot J.C."/>
            <person name="St John F."/>
            <person name="Stenlid J."/>
            <person name="Sun H."/>
            <person name="Sun S."/>
            <person name="Syed K."/>
            <person name="Tsang A."/>
            <person name="Wiebenga A."/>
            <person name="Young D."/>
            <person name="Pisabarro A."/>
            <person name="Eastwood D.C."/>
            <person name="Martin F."/>
            <person name="Cullen D."/>
            <person name="Grigoriev I.V."/>
            <person name="Hibbett D.S."/>
        </authorList>
    </citation>
    <scope>NUCLEOTIDE SEQUENCE [LARGE SCALE GENOMIC DNA]</scope>
    <source>
        <strain evidence="2">FP-101664</strain>
    </source>
</reference>
<sequence>MSDRQRLLQRYVERQDVLWQHLDDARAVVGGFAALGFMLRDHDACGHTLDIYASSNQGRLLEQVLEEDPDLDLSVVQVQRLEDDYRQIRRHVSRTVTFATKNGCFIKLHISLSLSTYDPIATSLTSALINWVSPHAFACGYPVLTLARRGLALLDGDPGSMEDHLAASLRDIGFDVRPDPTTWPQYAAIAPPSRRSWQFACMRMWYVCPHQGRFFGDEGSLLTVFDLLGVNHNDLKRQRRSPYGIGVAWRISIPYMPCDGPCTLYDPLLPEEVLTLPAVFIDQGVELRIAHVEYSM</sequence>
<protein>
    <submittedName>
        <fullName evidence="1">Uncharacterized protein</fullName>
    </submittedName>
</protein>
<dbReference type="OrthoDB" id="2758611at2759"/>
<dbReference type="KEGG" id="tvs:TRAVEDRAFT_25088"/>
<organism evidence="1 2">
    <name type="scientific">Trametes versicolor (strain FP-101664)</name>
    <name type="common">White-rot fungus</name>
    <name type="synonym">Coriolus versicolor</name>
    <dbReference type="NCBI Taxonomy" id="717944"/>
    <lineage>
        <taxon>Eukaryota</taxon>
        <taxon>Fungi</taxon>
        <taxon>Dikarya</taxon>
        <taxon>Basidiomycota</taxon>
        <taxon>Agaricomycotina</taxon>
        <taxon>Agaricomycetes</taxon>
        <taxon>Polyporales</taxon>
        <taxon>Polyporaceae</taxon>
        <taxon>Trametes</taxon>
    </lineage>
</organism>
<dbReference type="OMA" id="VAWRISI"/>
<name>R7S747_TRAVS</name>
<gene>
    <name evidence="1" type="ORF">TRAVEDRAFT_25088</name>
</gene>
<dbReference type="GeneID" id="19412456"/>
<evidence type="ECO:0000313" key="1">
    <source>
        <dbReference type="EMBL" id="EIW51425.1"/>
    </source>
</evidence>
<evidence type="ECO:0000313" key="2">
    <source>
        <dbReference type="Proteomes" id="UP000054317"/>
    </source>
</evidence>
<accession>R7S747</accession>
<dbReference type="RefSeq" id="XP_008045695.1">
    <property type="nucleotide sequence ID" value="XM_008047504.1"/>
</dbReference>
<dbReference type="AlphaFoldDB" id="R7S747"/>
<keyword evidence="2" id="KW-1185">Reference proteome</keyword>
<dbReference type="Proteomes" id="UP000054317">
    <property type="component" value="Unassembled WGS sequence"/>
</dbReference>
<proteinExistence type="predicted"/>
<dbReference type="EMBL" id="JH711805">
    <property type="protein sequence ID" value="EIW51425.1"/>
    <property type="molecule type" value="Genomic_DNA"/>
</dbReference>